<organism evidence="1 2">
    <name type="scientific">Streptacidiphilus jiangxiensis</name>
    <dbReference type="NCBI Taxonomy" id="235985"/>
    <lineage>
        <taxon>Bacteria</taxon>
        <taxon>Bacillati</taxon>
        <taxon>Actinomycetota</taxon>
        <taxon>Actinomycetes</taxon>
        <taxon>Kitasatosporales</taxon>
        <taxon>Streptomycetaceae</taxon>
        <taxon>Streptacidiphilus</taxon>
    </lineage>
</organism>
<dbReference type="PANTHER" id="PTHR10000:SF8">
    <property type="entry name" value="HAD SUPERFAMILY HYDROLASE-LIKE, TYPE 3"/>
    <property type="match status" value="1"/>
</dbReference>
<gene>
    <name evidence="1" type="ORF">SAMN05414137_1229</name>
</gene>
<dbReference type="RefSeq" id="WP_042452564.1">
    <property type="nucleotide sequence ID" value="NZ_BBPN01000025.1"/>
</dbReference>
<keyword evidence="2" id="KW-1185">Reference proteome</keyword>
<dbReference type="InterPro" id="IPR036412">
    <property type="entry name" value="HAD-like_sf"/>
</dbReference>
<dbReference type="InterPro" id="IPR023214">
    <property type="entry name" value="HAD_sf"/>
</dbReference>
<dbReference type="GO" id="GO:0000287">
    <property type="term" value="F:magnesium ion binding"/>
    <property type="evidence" value="ECO:0007669"/>
    <property type="project" value="TreeGrafter"/>
</dbReference>
<sequence>MPVPFDLIATDLDGTLLRRDHTVSARSRAALRDAEQAGMRHVVVTGRPANWAKGVLDSLGYTGLAVCGQGGQVYDAAADRLLTSVPLDRRDASAALARVEAEVGPLALAVVQDGLEGEVLFGPGFATPGAGADATSRVRDAQALWSRPIGRVMVQHGVLGDDELAAAVREFADGLVDAVVAGPTCVEVLPPGLSKAVGLELAAERLDADPARAIAFGDMPNDIPMFAWAGHGVAMANAHPDLAAVADEMTLDHMSDGVAVVLERLVAAA</sequence>
<dbReference type="PANTHER" id="PTHR10000">
    <property type="entry name" value="PHOSPHOSERINE PHOSPHATASE"/>
    <property type="match status" value="1"/>
</dbReference>
<dbReference type="NCBIfam" id="TIGR01484">
    <property type="entry name" value="HAD-SF-IIB"/>
    <property type="match status" value="1"/>
</dbReference>
<accession>A0A1H7X0D8</accession>
<dbReference type="STRING" id="235985.SAMN05414137_1229"/>
<name>A0A1H7X0D8_STRJI</name>
<dbReference type="InterPro" id="IPR006379">
    <property type="entry name" value="HAD-SF_hydro_IIB"/>
</dbReference>
<evidence type="ECO:0000313" key="2">
    <source>
        <dbReference type="Proteomes" id="UP000183015"/>
    </source>
</evidence>
<dbReference type="SUPFAM" id="SSF56784">
    <property type="entry name" value="HAD-like"/>
    <property type="match status" value="1"/>
</dbReference>
<dbReference type="Gene3D" id="3.30.1240.10">
    <property type="match status" value="1"/>
</dbReference>
<evidence type="ECO:0000313" key="1">
    <source>
        <dbReference type="EMBL" id="SEM26589.1"/>
    </source>
</evidence>
<dbReference type="eggNOG" id="COG0561">
    <property type="taxonomic scope" value="Bacteria"/>
</dbReference>
<dbReference type="EMBL" id="FOAZ01000022">
    <property type="protein sequence ID" value="SEM26589.1"/>
    <property type="molecule type" value="Genomic_DNA"/>
</dbReference>
<dbReference type="Pfam" id="PF08282">
    <property type="entry name" value="Hydrolase_3"/>
    <property type="match status" value="1"/>
</dbReference>
<evidence type="ECO:0008006" key="3">
    <source>
        <dbReference type="Google" id="ProtNLM"/>
    </source>
</evidence>
<reference evidence="2" key="1">
    <citation type="submission" date="2016-10" db="EMBL/GenBank/DDBJ databases">
        <authorList>
            <person name="Varghese N."/>
        </authorList>
    </citation>
    <scope>NUCLEOTIDE SEQUENCE [LARGE SCALE GENOMIC DNA]</scope>
    <source>
        <strain evidence="2">DSM 45096 / BCRC 16803 / CGMCC 4.1857 / CIP 109030 / JCM 12277 / KCTC 19219 / NBRC 100920 / 33214</strain>
    </source>
</reference>
<dbReference type="Proteomes" id="UP000183015">
    <property type="component" value="Unassembled WGS sequence"/>
</dbReference>
<dbReference type="Gene3D" id="3.40.50.1000">
    <property type="entry name" value="HAD superfamily/HAD-like"/>
    <property type="match status" value="1"/>
</dbReference>
<dbReference type="GO" id="GO:0016791">
    <property type="term" value="F:phosphatase activity"/>
    <property type="evidence" value="ECO:0007669"/>
    <property type="project" value="TreeGrafter"/>
</dbReference>
<dbReference type="AlphaFoldDB" id="A0A1H7X0D8"/>
<protein>
    <recommendedName>
        <fullName evidence="3">Hydrolase</fullName>
    </recommendedName>
</protein>
<dbReference type="GO" id="GO:0005829">
    <property type="term" value="C:cytosol"/>
    <property type="evidence" value="ECO:0007669"/>
    <property type="project" value="TreeGrafter"/>
</dbReference>
<proteinExistence type="predicted"/>